<dbReference type="SUPFAM" id="SSF53474">
    <property type="entry name" value="alpha/beta-Hydrolases"/>
    <property type="match status" value="1"/>
</dbReference>
<proteinExistence type="predicted"/>
<comment type="caution">
    <text evidence="2">The sequence shown here is derived from an EMBL/GenBank/DDBJ whole genome shotgun (WGS) entry which is preliminary data.</text>
</comment>
<gene>
    <name evidence="2" type="ORF">LCGC14_2180470</name>
</gene>
<feature type="non-terminal residue" evidence="2">
    <location>
        <position position="213"/>
    </location>
</feature>
<dbReference type="AlphaFoldDB" id="A0A0F9DMF7"/>
<protein>
    <recommendedName>
        <fullName evidence="1">Dienelactone hydrolase domain-containing protein</fullName>
    </recommendedName>
</protein>
<dbReference type="InterPro" id="IPR029058">
    <property type="entry name" value="AB_hydrolase_fold"/>
</dbReference>
<accession>A0A0F9DMF7</accession>
<feature type="domain" description="Dienelactone hydrolase" evidence="1">
    <location>
        <begin position="103"/>
        <end position="205"/>
    </location>
</feature>
<dbReference type="Pfam" id="PF01738">
    <property type="entry name" value="DLH"/>
    <property type="match status" value="1"/>
</dbReference>
<dbReference type="Gene3D" id="3.40.50.1820">
    <property type="entry name" value="alpha/beta hydrolase"/>
    <property type="match status" value="1"/>
</dbReference>
<dbReference type="EMBL" id="LAZR01028343">
    <property type="protein sequence ID" value="KKL62903.1"/>
    <property type="molecule type" value="Genomic_DNA"/>
</dbReference>
<evidence type="ECO:0000259" key="1">
    <source>
        <dbReference type="Pfam" id="PF01738"/>
    </source>
</evidence>
<dbReference type="InterPro" id="IPR002925">
    <property type="entry name" value="Dienelactn_hydro"/>
</dbReference>
<organism evidence="2">
    <name type="scientific">marine sediment metagenome</name>
    <dbReference type="NCBI Taxonomy" id="412755"/>
    <lineage>
        <taxon>unclassified sequences</taxon>
        <taxon>metagenomes</taxon>
        <taxon>ecological metagenomes</taxon>
    </lineage>
</organism>
<evidence type="ECO:0000313" key="2">
    <source>
        <dbReference type="EMBL" id="KKL62903.1"/>
    </source>
</evidence>
<dbReference type="GO" id="GO:0016787">
    <property type="term" value="F:hydrolase activity"/>
    <property type="evidence" value="ECO:0007669"/>
    <property type="project" value="InterPro"/>
</dbReference>
<name>A0A0F9DMF7_9ZZZZ</name>
<sequence>MAGAKEHDRQEREVDIAIDENVSIKGSLSVVAGSEGIVIFAHGSGSGRFSSRNRYVAQVLQDNGLSTLLIDLLTEDEELIDIKTRQLRFDIDMLSCRLIGTALWVMKDDETKRLKIGYYGASTGAAAALIAAAEMVDTTGAVVSRGGRPDLAGKALSRVIAPTLLIVGGNDPVVIDINEQAIVQLSGEKKMVIIPGAGHLFEEPGALEQVAKE</sequence>
<reference evidence="2" key="1">
    <citation type="journal article" date="2015" name="Nature">
        <title>Complex archaea that bridge the gap between prokaryotes and eukaryotes.</title>
        <authorList>
            <person name="Spang A."/>
            <person name="Saw J.H."/>
            <person name="Jorgensen S.L."/>
            <person name="Zaremba-Niedzwiedzka K."/>
            <person name="Martijn J."/>
            <person name="Lind A.E."/>
            <person name="van Eijk R."/>
            <person name="Schleper C."/>
            <person name="Guy L."/>
            <person name="Ettema T.J."/>
        </authorList>
    </citation>
    <scope>NUCLEOTIDE SEQUENCE</scope>
</reference>